<dbReference type="PANTHER" id="PTHR36194:SF1">
    <property type="entry name" value="S-LAYER-LIKE PROTEIN"/>
    <property type="match status" value="1"/>
</dbReference>
<name>A0A2M8KUS5_9BACT</name>
<reference evidence="3" key="1">
    <citation type="submission" date="2017-09" db="EMBL/GenBank/DDBJ databases">
        <title>Depth-based differentiation of microbial function through sediment-hosted aquifers and enrichment of novel symbionts in the deep terrestrial subsurface.</title>
        <authorList>
            <person name="Probst A.J."/>
            <person name="Ladd B."/>
            <person name="Jarett J.K."/>
            <person name="Geller-Mcgrath D.E."/>
            <person name="Sieber C.M.K."/>
            <person name="Emerson J.B."/>
            <person name="Anantharaman K."/>
            <person name="Thomas B.C."/>
            <person name="Malmstrom R."/>
            <person name="Stieglmeier M."/>
            <person name="Klingl A."/>
            <person name="Woyke T."/>
            <person name="Ryan C.M."/>
            <person name="Banfield J.F."/>
        </authorList>
    </citation>
    <scope>NUCLEOTIDE SEQUENCE [LARGE SCALE GENOMIC DNA]</scope>
</reference>
<dbReference type="SMART" id="SM00287">
    <property type="entry name" value="SH3b"/>
    <property type="match status" value="1"/>
</dbReference>
<gene>
    <name evidence="2" type="ORF">COU89_02030</name>
</gene>
<dbReference type="Pfam" id="PF08308">
    <property type="entry name" value="PEGA"/>
    <property type="match status" value="2"/>
</dbReference>
<feature type="domain" description="SH3b" evidence="1">
    <location>
        <begin position="215"/>
        <end position="288"/>
    </location>
</feature>
<dbReference type="InterPro" id="IPR013229">
    <property type="entry name" value="PEGA"/>
</dbReference>
<dbReference type="AlphaFoldDB" id="A0A2M8KUS5"/>
<dbReference type="Gene3D" id="2.30.30.40">
    <property type="entry name" value="SH3 Domains"/>
    <property type="match status" value="1"/>
</dbReference>
<organism evidence="2 3">
    <name type="scientific">Candidatus Roizmanbacteria bacterium CG10_big_fil_rev_8_21_14_0_10_45_7</name>
    <dbReference type="NCBI Taxonomy" id="1974854"/>
    <lineage>
        <taxon>Bacteria</taxon>
        <taxon>Candidatus Roizmaniibacteriota</taxon>
    </lineage>
</organism>
<comment type="caution">
    <text evidence="2">The sequence shown here is derived from an EMBL/GenBank/DDBJ whole genome shotgun (WGS) entry which is preliminary data.</text>
</comment>
<dbReference type="Pfam" id="PF08239">
    <property type="entry name" value="SH3_3"/>
    <property type="match status" value="1"/>
</dbReference>
<dbReference type="PANTHER" id="PTHR36194">
    <property type="entry name" value="S-LAYER-LIKE PROTEIN"/>
    <property type="match status" value="1"/>
</dbReference>
<dbReference type="EMBL" id="PFEE01000045">
    <property type="protein sequence ID" value="PJE63676.1"/>
    <property type="molecule type" value="Genomic_DNA"/>
</dbReference>
<protein>
    <recommendedName>
        <fullName evidence="1">SH3b domain-containing protein</fullName>
    </recommendedName>
</protein>
<accession>A0A2M8KUS5</accession>
<sequence>MKEKLLIMLSALVVFCVGFFSYQLIYPDNLFSRMFQNKGDLRVESRPEGVSVFINNRLVGETPLQVSLAEDVYEVKLVPEASKEKTYMTWNDKIRVYRDSTSFINRVLAADSQDMAGEMLRPEKSGSSRGQILINTQPSGLFISLDGEERGLSSLFIDNIPSGSHELTIQGEGLLPRTVPVNVTDGYKILIDVSLAIDRQYVAKKKEANKKAADETKKKVAGGTIVIQQTDTGWLRVRSAPSLDASESAKIDVGREVPFFATENGWYEIEYETGKRGWVSGDYTEEISATIP</sequence>
<evidence type="ECO:0000313" key="2">
    <source>
        <dbReference type="EMBL" id="PJE63676.1"/>
    </source>
</evidence>
<evidence type="ECO:0000259" key="1">
    <source>
        <dbReference type="PROSITE" id="PS51781"/>
    </source>
</evidence>
<dbReference type="InterPro" id="IPR003646">
    <property type="entry name" value="SH3-like_bac-type"/>
</dbReference>
<evidence type="ECO:0000313" key="3">
    <source>
        <dbReference type="Proteomes" id="UP000231569"/>
    </source>
</evidence>
<dbReference type="PROSITE" id="PS51781">
    <property type="entry name" value="SH3B"/>
    <property type="match status" value="1"/>
</dbReference>
<dbReference type="Proteomes" id="UP000231569">
    <property type="component" value="Unassembled WGS sequence"/>
</dbReference>
<proteinExistence type="predicted"/>